<keyword evidence="4 6" id="KW-0472">Membrane</keyword>
<evidence type="ECO:0000256" key="6">
    <source>
        <dbReference type="SAM" id="Phobius"/>
    </source>
</evidence>
<feature type="region of interest" description="Disordered" evidence="5">
    <location>
        <begin position="1"/>
        <end position="35"/>
    </location>
</feature>
<evidence type="ECO:0000256" key="5">
    <source>
        <dbReference type="SAM" id="MobiDB-lite"/>
    </source>
</evidence>
<evidence type="ECO:0000256" key="4">
    <source>
        <dbReference type="ARBA" id="ARBA00023136"/>
    </source>
</evidence>
<keyword evidence="1" id="KW-1003">Cell membrane</keyword>
<feature type="transmembrane region" description="Helical" evidence="6">
    <location>
        <begin position="44"/>
        <end position="64"/>
    </location>
</feature>
<organism evidence="8 9">
    <name type="scientific">Williamsia sterculiae</name>
    <dbReference type="NCBI Taxonomy" id="1344003"/>
    <lineage>
        <taxon>Bacteria</taxon>
        <taxon>Bacillati</taxon>
        <taxon>Actinomycetota</taxon>
        <taxon>Actinomycetes</taxon>
        <taxon>Mycobacteriales</taxon>
        <taxon>Nocardiaceae</taxon>
        <taxon>Williamsia</taxon>
    </lineage>
</organism>
<evidence type="ECO:0000259" key="7">
    <source>
        <dbReference type="Pfam" id="PF06305"/>
    </source>
</evidence>
<evidence type="ECO:0000256" key="2">
    <source>
        <dbReference type="ARBA" id="ARBA00022692"/>
    </source>
</evidence>
<sequence>MTSHDRGAQHEFEPAESAPVTPRPEDQHKQTSPLAEVRHTRTRAVWTGLFVVAVIVILLLVFIVQNLDKTPIHLFFWDVTLPLGVSLLIAAIAGALIAGIIGTARIFQLRRAVKKQL</sequence>
<dbReference type="Proteomes" id="UP000186218">
    <property type="component" value="Unassembled WGS sequence"/>
</dbReference>
<feature type="compositionally biased region" description="Basic and acidic residues" evidence="5">
    <location>
        <begin position="1"/>
        <end position="13"/>
    </location>
</feature>
<proteinExistence type="predicted"/>
<dbReference type="RefSeq" id="WP_076480367.1">
    <property type="nucleotide sequence ID" value="NZ_FTNT01000008.1"/>
</dbReference>
<name>A0A1N7GEK4_9NOCA</name>
<keyword evidence="9" id="KW-1185">Reference proteome</keyword>
<dbReference type="AlphaFoldDB" id="A0A1N7GEK4"/>
<evidence type="ECO:0000256" key="1">
    <source>
        <dbReference type="ARBA" id="ARBA00022475"/>
    </source>
</evidence>
<gene>
    <name evidence="8" type="ORF">SAMN05445060_2695</name>
</gene>
<protein>
    <submittedName>
        <fullName evidence="8">Uncharacterized integral membrane protein</fullName>
    </submittedName>
</protein>
<dbReference type="OrthoDB" id="4427099at2"/>
<keyword evidence="2 6" id="KW-0812">Transmembrane</keyword>
<dbReference type="EMBL" id="FTNT01000008">
    <property type="protein sequence ID" value="SIS11047.1"/>
    <property type="molecule type" value="Genomic_DNA"/>
</dbReference>
<reference evidence="8 9" key="1">
    <citation type="submission" date="2017-01" db="EMBL/GenBank/DDBJ databases">
        <authorList>
            <person name="Mah S.A."/>
            <person name="Swanson W.J."/>
            <person name="Moy G.W."/>
            <person name="Vacquier V.D."/>
        </authorList>
    </citation>
    <scope>NUCLEOTIDE SEQUENCE [LARGE SCALE GENOMIC DNA]</scope>
    <source>
        <strain evidence="8 9">CPCC 203464</strain>
    </source>
</reference>
<evidence type="ECO:0000313" key="9">
    <source>
        <dbReference type="Proteomes" id="UP000186218"/>
    </source>
</evidence>
<dbReference type="GO" id="GO:0005886">
    <property type="term" value="C:plasma membrane"/>
    <property type="evidence" value="ECO:0007669"/>
    <property type="project" value="InterPro"/>
</dbReference>
<evidence type="ECO:0000313" key="8">
    <source>
        <dbReference type="EMBL" id="SIS11047.1"/>
    </source>
</evidence>
<keyword evidence="3 6" id="KW-1133">Transmembrane helix</keyword>
<dbReference type="InterPro" id="IPR010445">
    <property type="entry name" value="LapA_dom"/>
</dbReference>
<dbReference type="STRING" id="1344003.SAMN05445060_2695"/>
<dbReference type="Pfam" id="PF06305">
    <property type="entry name" value="LapA_dom"/>
    <property type="match status" value="1"/>
</dbReference>
<feature type="transmembrane region" description="Helical" evidence="6">
    <location>
        <begin position="84"/>
        <end position="107"/>
    </location>
</feature>
<accession>A0A1N7GEK4</accession>
<feature type="domain" description="Lipopolysaccharide assembly protein A" evidence="7">
    <location>
        <begin position="65"/>
        <end position="115"/>
    </location>
</feature>
<evidence type="ECO:0000256" key="3">
    <source>
        <dbReference type="ARBA" id="ARBA00022989"/>
    </source>
</evidence>